<dbReference type="InterPro" id="IPR016088">
    <property type="entry name" value="Chalcone_isomerase_3-sand"/>
</dbReference>
<dbReference type="GO" id="GO:0016872">
    <property type="term" value="F:intramolecular lyase activity"/>
    <property type="evidence" value="ECO:0007669"/>
    <property type="project" value="InterPro"/>
</dbReference>
<protein>
    <recommendedName>
        <fullName evidence="1">Chalcone isomerase domain-containing protein</fullName>
    </recommendedName>
</protein>
<name>A0A437RAG7_9BURK</name>
<gene>
    <name evidence="2" type="ORF">EOE66_18665</name>
</gene>
<dbReference type="InterPro" id="IPR036298">
    <property type="entry name" value="Chalcone_isomerase_sf"/>
</dbReference>
<keyword evidence="3" id="KW-1185">Reference proteome</keyword>
<dbReference type="Gene3D" id="3.50.70.10">
    <property type="match status" value="1"/>
</dbReference>
<reference evidence="2 3" key="1">
    <citation type="submission" date="2019-01" db="EMBL/GenBank/DDBJ databases">
        <authorList>
            <person name="Chen W.-M."/>
        </authorList>
    </citation>
    <scope>NUCLEOTIDE SEQUENCE [LARGE SCALE GENOMIC DNA]</scope>
    <source>
        <strain evidence="2 3">KYPY4</strain>
    </source>
</reference>
<accession>A0A437RAG7</accession>
<proteinExistence type="predicted"/>
<dbReference type="Proteomes" id="UP000285575">
    <property type="component" value="Unassembled WGS sequence"/>
</dbReference>
<dbReference type="AlphaFoldDB" id="A0A437RAG7"/>
<evidence type="ECO:0000259" key="1">
    <source>
        <dbReference type="Pfam" id="PF16036"/>
    </source>
</evidence>
<feature type="domain" description="Chalcone isomerase" evidence="1">
    <location>
        <begin position="70"/>
        <end position="232"/>
    </location>
</feature>
<dbReference type="InterPro" id="IPR016087">
    <property type="entry name" value="Chalcone_isomerase"/>
</dbReference>
<dbReference type="EMBL" id="SACR01000006">
    <property type="protein sequence ID" value="RVU43702.1"/>
    <property type="molecule type" value="Genomic_DNA"/>
</dbReference>
<dbReference type="SUPFAM" id="SSF54626">
    <property type="entry name" value="Chalcone isomerase"/>
    <property type="match status" value="1"/>
</dbReference>
<sequence length="236" mass="25560">MGSRTGPDRWRGLAIVSVHPKKPRPRPTTTLEEFALPHPARPAVAARRALLVTLGLAFGVPGALRPAAAASIEPAATVGGTALLLHGRGLRTRFGFRVYEMALYTAQKVTTPEALLALPGPKRLFFIAQRELPGTELGRLFLRGMSDNATPQQMNRHTLASTRLIDVFSGRAKMMPGETFAMDFEPGKGTTFYIQGQAQGAPVGDDEFFRLVLGIWFGKDPVDSGLRDALLGRGRD</sequence>
<dbReference type="OrthoDB" id="9795336at2"/>
<evidence type="ECO:0000313" key="3">
    <source>
        <dbReference type="Proteomes" id="UP000285575"/>
    </source>
</evidence>
<evidence type="ECO:0000313" key="2">
    <source>
        <dbReference type="EMBL" id="RVU43702.1"/>
    </source>
</evidence>
<dbReference type="Pfam" id="PF16036">
    <property type="entry name" value="Chalcone_3"/>
    <property type="match status" value="1"/>
</dbReference>
<comment type="caution">
    <text evidence="2">The sequence shown here is derived from an EMBL/GenBank/DDBJ whole genome shotgun (WGS) entry which is preliminary data.</text>
</comment>
<organism evidence="2 3">
    <name type="scientific">Rubrivivax rivuli</name>
    <dbReference type="NCBI Taxonomy" id="1862385"/>
    <lineage>
        <taxon>Bacteria</taxon>
        <taxon>Pseudomonadati</taxon>
        <taxon>Pseudomonadota</taxon>
        <taxon>Betaproteobacteria</taxon>
        <taxon>Burkholderiales</taxon>
        <taxon>Sphaerotilaceae</taxon>
        <taxon>Rubrivivax</taxon>
    </lineage>
</organism>